<reference evidence="3" key="1">
    <citation type="submission" date="2018-05" db="EMBL/GenBank/DDBJ databases">
        <title>Micromonospora globispora sp. nov. and Micromonospora rugosa sp. nov., isolated from marine sediment.</title>
        <authorList>
            <person name="Carro L."/>
            <person name="Aysel V."/>
            <person name="Cetin D."/>
            <person name="Igual J.M."/>
            <person name="Klenk H.-P."/>
            <person name="Trujillo M.E."/>
            <person name="Sahin N."/>
        </authorList>
    </citation>
    <scope>NUCLEOTIDE SEQUENCE [LARGE SCALE GENOMIC DNA]</scope>
    <source>
        <strain evidence="3">S2904</strain>
    </source>
</reference>
<feature type="transmembrane region" description="Helical" evidence="1">
    <location>
        <begin position="20"/>
        <end position="43"/>
    </location>
</feature>
<keyword evidence="1" id="KW-0812">Transmembrane</keyword>
<protein>
    <recommendedName>
        <fullName evidence="4">DUF304 domain-containing protein</fullName>
    </recommendedName>
</protein>
<comment type="caution">
    <text evidence="2">The sequence shown here is derived from an EMBL/GenBank/DDBJ whole genome shotgun (WGS) entry which is preliminary data.</text>
</comment>
<evidence type="ECO:0000256" key="1">
    <source>
        <dbReference type="SAM" id="Phobius"/>
    </source>
</evidence>
<organism evidence="2 3">
    <name type="scientific">Micromonospora globispora</name>
    <dbReference type="NCBI Taxonomy" id="1450148"/>
    <lineage>
        <taxon>Bacteria</taxon>
        <taxon>Bacillati</taxon>
        <taxon>Actinomycetota</taxon>
        <taxon>Actinomycetes</taxon>
        <taxon>Micromonosporales</taxon>
        <taxon>Micromonosporaceae</taxon>
        <taxon>Micromonospora</taxon>
    </lineage>
</organism>
<keyword evidence="3" id="KW-1185">Reference proteome</keyword>
<dbReference type="AlphaFoldDB" id="A0A317JXI2"/>
<proteinExistence type="predicted"/>
<evidence type="ECO:0000313" key="2">
    <source>
        <dbReference type="EMBL" id="PWU45088.1"/>
    </source>
</evidence>
<keyword evidence="1" id="KW-1133">Transmembrane helix</keyword>
<name>A0A317JXI2_9ACTN</name>
<dbReference type="RefSeq" id="WP_109946626.1">
    <property type="nucleotide sequence ID" value="NZ_QGSV01000269.1"/>
</dbReference>
<accession>A0A317JXI2</accession>
<keyword evidence="1" id="KW-0472">Membrane</keyword>
<dbReference type="EMBL" id="QGSV01000269">
    <property type="protein sequence ID" value="PWU45088.1"/>
    <property type="molecule type" value="Genomic_DNA"/>
</dbReference>
<evidence type="ECO:0008006" key="4">
    <source>
        <dbReference type="Google" id="ProtNLM"/>
    </source>
</evidence>
<sequence length="153" mass="16988">MFWEASVLAARTVGDRPPPVFVVLWGLPFVLIGLYLVVGRFVVRAIASRRTRYVLTDLRILVIGGLSGKRTTSSYLRSLPPPVVTEQPDRSGSLAFGAFPGVLDAFNRRNGLRGWASEPSDTPVLWHISDVRRVRDLVAAAQTERDRSADFPR</sequence>
<evidence type="ECO:0000313" key="3">
    <source>
        <dbReference type="Proteomes" id="UP000245683"/>
    </source>
</evidence>
<gene>
    <name evidence="2" type="ORF">DLJ46_22640</name>
</gene>
<dbReference type="Proteomes" id="UP000245683">
    <property type="component" value="Unassembled WGS sequence"/>
</dbReference>
<dbReference type="OrthoDB" id="199424at2"/>